<gene>
    <name evidence="1" type="ORF">B5M42_13305</name>
</gene>
<name>A0A4Y8Q0C6_9BACL</name>
<evidence type="ECO:0000313" key="2">
    <source>
        <dbReference type="Proteomes" id="UP000298246"/>
    </source>
</evidence>
<evidence type="ECO:0000313" key="1">
    <source>
        <dbReference type="EMBL" id="TFE87127.1"/>
    </source>
</evidence>
<proteinExistence type="predicted"/>
<dbReference type="Proteomes" id="UP000298246">
    <property type="component" value="Unassembled WGS sequence"/>
</dbReference>
<comment type="caution">
    <text evidence="1">The sequence shown here is derived from an EMBL/GenBank/DDBJ whole genome shotgun (WGS) entry which is preliminary data.</text>
</comment>
<dbReference type="AlphaFoldDB" id="A0A4Y8Q0C6"/>
<keyword evidence="2" id="KW-1185">Reference proteome</keyword>
<sequence>MKPVKRLRAAPRTIPGARCRPYCAAIQRLRLPHSRTIKRRQVALLGNGPTMPRSLKPVLLFGVCQSDAGCRKKKRARGMAAGSPFFETK</sequence>
<reference evidence="1 2" key="1">
    <citation type="submission" date="2017-03" db="EMBL/GenBank/DDBJ databases">
        <title>Isolation of Levoglucosan Utilizing Bacteria.</title>
        <authorList>
            <person name="Arya A.S."/>
        </authorList>
    </citation>
    <scope>NUCLEOTIDE SEQUENCE [LARGE SCALE GENOMIC DNA]</scope>
    <source>
        <strain evidence="1 2">MEC069</strain>
    </source>
</reference>
<protein>
    <submittedName>
        <fullName evidence="1">Uncharacterized protein</fullName>
    </submittedName>
</protein>
<accession>A0A4Y8Q0C6</accession>
<dbReference type="EMBL" id="MYFO01000015">
    <property type="protein sequence ID" value="TFE87127.1"/>
    <property type="molecule type" value="Genomic_DNA"/>
</dbReference>
<organism evidence="1 2">
    <name type="scientific">Paenibacillus athensensis</name>
    <dbReference type="NCBI Taxonomy" id="1967502"/>
    <lineage>
        <taxon>Bacteria</taxon>
        <taxon>Bacillati</taxon>
        <taxon>Bacillota</taxon>
        <taxon>Bacilli</taxon>
        <taxon>Bacillales</taxon>
        <taxon>Paenibacillaceae</taxon>
        <taxon>Paenibacillus</taxon>
    </lineage>
</organism>